<protein>
    <submittedName>
        <fullName evidence="2">Uncharacterized protein</fullName>
    </submittedName>
</protein>
<evidence type="ECO:0000313" key="2">
    <source>
        <dbReference type="EMBL" id="SFT47606.1"/>
    </source>
</evidence>
<accession>A0A1I6YAP8</accession>
<dbReference type="RefSeq" id="WP_169730245.1">
    <property type="nucleotide sequence ID" value="NZ_FPAW01000002.1"/>
</dbReference>
<keyword evidence="3" id="KW-1185">Reference proteome</keyword>
<evidence type="ECO:0000313" key="3">
    <source>
        <dbReference type="Proteomes" id="UP000182466"/>
    </source>
</evidence>
<evidence type="ECO:0000256" key="1">
    <source>
        <dbReference type="SAM" id="SignalP"/>
    </source>
</evidence>
<keyword evidence="1" id="KW-0732">Signal</keyword>
<dbReference type="EMBL" id="FPAW01000002">
    <property type="protein sequence ID" value="SFT47606.1"/>
    <property type="molecule type" value="Genomic_DNA"/>
</dbReference>
<feature type="signal peptide" evidence="1">
    <location>
        <begin position="1"/>
        <end position="18"/>
    </location>
</feature>
<proteinExistence type="predicted"/>
<sequence length="46" mass="4965">MSKCISRLAMGGILVVLAACEMSTQEEFVIAEPEPISVARSYTGKF</sequence>
<reference evidence="2 3" key="1">
    <citation type="submission" date="2016-10" db="EMBL/GenBank/DDBJ databases">
        <authorList>
            <person name="de Groot N.N."/>
        </authorList>
    </citation>
    <scope>NUCLEOTIDE SEQUENCE [LARGE SCALE GENOMIC DNA]</scope>
    <source>
        <strain evidence="2 3">CGMCC 1.10959</strain>
    </source>
</reference>
<organism evidence="2 3">
    <name type="scientific">Sedimentitalea nanhaiensis</name>
    <dbReference type="NCBI Taxonomy" id="999627"/>
    <lineage>
        <taxon>Bacteria</taxon>
        <taxon>Pseudomonadati</taxon>
        <taxon>Pseudomonadota</taxon>
        <taxon>Alphaproteobacteria</taxon>
        <taxon>Rhodobacterales</taxon>
        <taxon>Paracoccaceae</taxon>
        <taxon>Sedimentitalea</taxon>
    </lineage>
</organism>
<dbReference type="PROSITE" id="PS51257">
    <property type="entry name" value="PROKAR_LIPOPROTEIN"/>
    <property type="match status" value="1"/>
</dbReference>
<feature type="chain" id="PRO_5010278813" evidence="1">
    <location>
        <begin position="19"/>
        <end position="46"/>
    </location>
</feature>
<dbReference type="Proteomes" id="UP000182466">
    <property type="component" value="Unassembled WGS sequence"/>
</dbReference>
<name>A0A1I6YAP8_9RHOB</name>
<dbReference type="STRING" id="999627.SAMN05216236_102125"/>
<gene>
    <name evidence="2" type="ORF">SAMN05216236_102125</name>
</gene>
<dbReference type="AlphaFoldDB" id="A0A1I6YAP8"/>